<dbReference type="Proteomes" id="UP000469185">
    <property type="component" value="Unassembled WGS sequence"/>
</dbReference>
<dbReference type="EMBL" id="JAAGOB010000007">
    <property type="protein sequence ID" value="NED96452.1"/>
    <property type="molecule type" value="Genomic_DNA"/>
</dbReference>
<organism evidence="1 2">
    <name type="scientific">Phytoactinopolyspora alkaliphila</name>
    <dbReference type="NCBI Taxonomy" id="1783498"/>
    <lineage>
        <taxon>Bacteria</taxon>
        <taxon>Bacillati</taxon>
        <taxon>Actinomycetota</taxon>
        <taxon>Actinomycetes</taxon>
        <taxon>Jiangellales</taxon>
        <taxon>Jiangellaceae</taxon>
        <taxon>Phytoactinopolyspora</taxon>
    </lineage>
</organism>
<comment type="caution">
    <text evidence="1">The sequence shown here is derived from an EMBL/GenBank/DDBJ whole genome shotgun (WGS) entry which is preliminary data.</text>
</comment>
<evidence type="ECO:0000313" key="2">
    <source>
        <dbReference type="Proteomes" id="UP000469185"/>
    </source>
</evidence>
<dbReference type="NCBIfam" id="NF045672">
    <property type="entry name" value="MCP_gp7_epsi_15"/>
    <property type="match status" value="1"/>
</dbReference>
<evidence type="ECO:0000313" key="1">
    <source>
        <dbReference type="EMBL" id="NED96452.1"/>
    </source>
</evidence>
<reference evidence="1 2" key="1">
    <citation type="submission" date="2020-02" db="EMBL/GenBank/DDBJ databases">
        <authorList>
            <person name="Li X.-J."/>
            <person name="Feng X.-M."/>
        </authorList>
    </citation>
    <scope>NUCLEOTIDE SEQUENCE [LARGE SCALE GENOMIC DNA]</scope>
    <source>
        <strain evidence="1 2">CGMCC 4.7225</strain>
    </source>
</reference>
<keyword evidence="2" id="KW-1185">Reference proteome</keyword>
<protein>
    <submittedName>
        <fullName evidence="1">Phage capsid protein</fullName>
    </submittedName>
</protein>
<dbReference type="InterPro" id="IPR048813">
    <property type="entry name" value="GP7-like"/>
</dbReference>
<gene>
    <name evidence="1" type="ORF">G1H11_14170</name>
</gene>
<dbReference type="AlphaFoldDB" id="A0A6N9YNA0"/>
<dbReference type="RefSeq" id="WP_163819241.1">
    <property type="nucleotide sequence ID" value="NZ_JAAGOB010000007.1"/>
</dbReference>
<sequence>MAITLAMAQVNTQDDVDFTVIDEFRKSSFLLNALTFDDCVSPGTNGATLTYGYTRHITERAAATRQINTEYTPAEAHRQRYTVDLVPMGGKFPVDRVVANLGPAASNEVTYQMRQLIKAAVAKFHDEFINGTAADFSQEDPGFDGLAEVVQGTVTDYTATQSWDSPSLGVDGSAAVHDALDELDEWMDTLDGLPDVIISGDKGIARLRSLARRANYYERIRDEFGREVETYRGVPFANLREKDGSTDPIIPTVDGETDLYAVRFGLDSVHGVSVVGGQLVRTWLPDFTTEGAVKHGEAELGPVAIAAKKTRGVGAFHVRVEQAPDNGGD</sequence>
<accession>A0A6N9YNA0</accession>
<proteinExistence type="predicted"/>
<name>A0A6N9YNA0_9ACTN</name>